<dbReference type="Proteomes" id="UP000053268">
    <property type="component" value="Unassembled WGS sequence"/>
</dbReference>
<sequence length="828" mass="95400">MEADVVLDHLKKTQPAFSKIYIGISSYLTKGVFITVNGDALRDVYNAWAPGEPNNYNDEEDCVVMRKDGMLNDVKCANKLPFICKKTKIEVDRKWNEECNSPYLDYKYNEDLGRCYKFHLYPRNWKDAVEACDAEQGYLAIINSELEAEHLINITANAPKDKVKGTFVRGAVHLGFIYDKTIDDWKTVMGETLEQAGYAAWGNNQPDGGGNECCGSMFYNDGYSQELFRSDYTFISETNSYYKIATLKKNWANAKWRCEIEDASLFYPEDEKEVKAILQHWNKTQPVITAMFVGISLDDATRKFKSIDGRAYEDIYNKWGVGEPNNVRNDEKCLVLRPDGTYNDDNCLKIFPYICKKPLDSVKWNSDCHTPYTEYVRDEDASRCYKFHLKPVNWVNALEVCDAEQGYLAIINTQEEVDILVNMTKQAPKDAVQGDYLRGFVHVGFNWFEDDWKTIGGETIQEAGYSAWGDRQPDGGNEEQCGAMAYDGKLYDVSCQNHKCFFICELEVKAFSFLSEKYSDGQPEINLFRSDYKQLDNTRSYYKLHTKRKTWRDAKAKCVLEGAKMFYPENIIEVDAVLKHINETGPNIDSVYIGISSLLTKGVFLGVDGVPIRNVYSQWMVGEPNDAAAEDDCIVMNKLGLYKDDKCNRRLPYLCKKTKHSFTKWNYECNVPFLDYKYSKELNKCYKFHTQPKSWRFAADICESEQAYLAIPNSQQEADYLSKITKEDPKNYGGRYLSGVVHLGYRYNETLHDWITLKGDTLKQAGYSKWYVYQPDGGERELCGSMQYNGQLNDVTCETMDCYFICERDNDNFNLISEIFAIDRTEKN</sequence>
<feature type="domain" description="C-type lectin" evidence="2">
    <location>
        <begin position="111"/>
        <end position="237"/>
    </location>
</feature>
<dbReference type="PROSITE" id="PS50041">
    <property type="entry name" value="C_TYPE_LECTIN_2"/>
    <property type="match status" value="6"/>
</dbReference>
<dbReference type="Gene3D" id="3.10.100.10">
    <property type="entry name" value="Mannose-Binding Protein A, subunit A"/>
    <property type="match status" value="6"/>
</dbReference>
<organism evidence="3 4">
    <name type="scientific">Papilio xuthus</name>
    <name type="common">Asian swallowtail butterfly</name>
    <dbReference type="NCBI Taxonomy" id="66420"/>
    <lineage>
        <taxon>Eukaryota</taxon>
        <taxon>Metazoa</taxon>
        <taxon>Ecdysozoa</taxon>
        <taxon>Arthropoda</taxon>
        <taxon>Hexapoda</taxon>
        <taxon>Insecta</taxon>
        <taxon>Pterygota</taxon>
        <taxon>Neoptera</taxon>
        <taxon>Endopterygota</taxon>
        <taxon>Lepidoptera</taxon>
        <taxon>Glossata</taxon>
        <taxon>Ditrysia</taxon>
        <taxon>Papilionoidea</taxon>
        <taxon>Papilionidae</taxon>
        <taxon>Papilioninae</taxon>
        <taxon>Papilio</taxon>
    </lineage>
</organism>
<reference evidence="3 4" key="1">
    <citation type="journal article" date="2015" name="Nat. Commun.">
        <title>Outbred genome sequencing and CRISPR/Cas9 gene editing in butterflies.</title>
        <authorList>
            <person name="Li X."/>
            <person name="Fan D."/>
            <person name="Zhang W."/>
            <person name="Liu G."/>
            <person name="Zhang L."/>
            <person name="Zhao L."/>
            <person name="Fang X."/>
            <person name="Chen L."/>
            <person name="Dong Y."/>
            <person name="Chen Y."/>
            <person name="Ding Y."/>
            <person name="Zhao R."/>
            <person name="Feng M."/>
            <person name="Zhu Y."/>
            <person name="Feng Y."/>
            <person name="Jiang X."/>
            <person name="Zhu D."/>
            <person name="Xiang H."/>
            <person name="Feng X."/>
            <person name="Li S."/>
            <person name="Wang J."/>
            <person name="Zhang G."/>
            <person name="Kronforst M.R."/>
            <person name="Wang W."/>
        </authorList>
    </citation>
    <scope>NUCLEOTIDE SEQUENCE [LARGE SCALE GENOMIC DNA]</scope>
    <source>
        <strain evidence="3">Ya'a_city_454_Px</strain>
        <tissue evidence="3">Whole body</tissue>
    </source>
</reference>
<evidence type="ECO:0000259" key="2">
    <source>
        <dbReference type="PROSITE" id="PS50041"/>
    </source>
</evidence>
<dbReference type="STRING" id="66420.A0A194PE23"/>
<accession>A0A194PE23</accession>
<gene>
    <name evidence="3" type="ORF">RR46_15095</name>
</gene>
<feature type="domain" description="C-type lectin" evidence="2">
    <location>
        <begin position="1"/>
        <end position="85"/>
    </location>
</feature>
<keyword evidence="4" id="KW-1185">Reference proteome</keyword>
<evidence type="ECO:0000313" key="4">
    <source>
        <dbReference type="Proteomes" id="UP000053268"/>
    </source>
</evidence>
<feature type="domain" description="C-type lectin" evidence="2">
    <location>
        <begin position="542"/>
        <end position="656"/>
    </location>
</feature>
<name>A0A194PE23_PAPXU</name>
<dbReference type="SUPFAM" id="SSF56436">
    <property type="entry name" value="C-type lectin-like"/>
    <property type="match status" value="6"/>
</dbReference>
<dbReference type="CDD" id="cd00037">
    <property type="entry name" value="CLECT"/>
    <property type="match status" value="5"/>
</dbReference>
<proteinExistence type="predicted"/>
<feature type="domain" description="C-type lectin" evidence="2">
    <location>
        <begin position="681"/>
        <end position="798"/>
    </location>
</feature>
<dbReference type="InterPro" id="IPR016186">
    <property type="entry name" value="C-type_lectin-like/link_sf"/>
</dbReference>
<keyword evidence="1" id="KW-1015">Disulfide bond</keyword>
<dbReference type="Pfam" id="PF00059">
    <property type="entry name" value="Lectin_C"/>
    <property type="match status" value="6"/>
</dbReference>
<dbReference type="InterPro" id="IPR018378">
    <property type="entry name" value="C-type_lectin_CS"/>
</dbReference>
<dbReference type="InterPro" id="IPR001304">
    <property type="entry name" value="C-type_lectin-like"/>
</dbReference>
<dbReference type="AlphaFoldDB" id="A0A194PE23"/>
<dbReference type="InterPro" id="IPR016187">
    <property type="entry name" value="CTDL_fold"/>
</dbReference>
<evidence type="ECO:0000313" key="3">
    <source>
        <dbReference type="EMBL" id="KPI91591.1"/>
    </source>
</evidence>
<feature type="domain" description="C-type lectin" evidence="2">
    <location>
        <begin position="242"/>
        <end position="356"/>
    </location>
</feature>
<dbReference type="SMART" id="SM00034">
    <property type="entry name" value="CLECT"/>
    <property type="match status" value="5"/>
</dbReference>
<evidence type="ECO:0000256" key="1">
    <source>
        <dbReference type="ARBA" id="ARBA00023157"/>
    </source>
</evidence>
<dbReference type="EMBL" id="KQ459606">
    <property type="protein sequence ID" value="KPI91591.1"/>
    <property type="molecule type" value="Genomic_DNA"/>
</dbReference>
<dbReference type="InterPro" id="IPR050111">
    <property type="entry name" value="C-type_lectin/snaclec_domain"/>
</dbReference>
<dbReference type="PANTHER" id="PTHR22803">
    <property type="entry name" value="MANNOSE, PHOSPHOLIPASE, LECTIN RECEPTOR RELATED"/>
    <property type="match status" value="1"/>
</dbReference>
<keyword evidence="3" id="KW-0675">Receptor</keyword>
<protein>
    <submittedName>
        <fullName evidence="3">Macrophage mannose receptor 1</fullName>
    </submittedName>
</protein>
<dbReference type="PROSITE" id="PS00615">
    <property type="entry name" value="C_TYPE_LECTIN_1"/>
    <property type="match status" value="3"/>
</dbReference>
<feature type="domain" description="C-type lectin" evidence="2">
    <location>
        <begin position="380"/>
        <end position="501"/>
    </location>
</feature>